<proteinExistence type="predicted"/>
<keyword evidence="5" id="KW-0804">Transcription</keyword>
<keyword evidence="2" id="KW-0217">Developmental protein</keyword>
<dbReference type="EMBL" id="GECU01015057">
    <property type="protein sequence ID" value="JAS92649.1"/>
    <property type="molecule type" value="Transcribed_RNA"/>
</dbReference>
<dbReference type="GO" id="GO:0003677">
    <property type="term" value="F:DNA binding"/>
    <property type="evidence" value="ECO:0007669"/>
    <property type="project" value="UniProtKB-UniRule"/>
</dbReference>
<dbReference type="PANTHER" id="PTHR33215:SF13">
    <property type="entry name" value="PROTEIN DISTAL ANTENNA"/>
    <property type="match status" value="1"/>
</dbReference>
<dbReference type="InterPro" id="IPR007889">
    <property type="entry name" value="HTH_Psq"/>
</dbReference>
<dbReference type="Pfam" id="PF05225">
    <property type="entry name" value="HTH_psq"/>
    <property type="match status" value="3"/>
</dbReference>
<evidence type="ECO:0000256" key="5">
    <source>
        <dbReference type="ARBA" id="ARBA00023163"/>
    </source>
</evidence>
<feature type="domain" description="HTH psq-type" evidence="7">
    <location>
        <begin position="451"/>
        <end position="503"/>
    </location>
</feature>
<dbReference type="GO" id="GO:0005634">
    <property type="term" value="C:nucleus"/>
    <property type="evidence" value="ECO:0007669"/>
    <property type="project" value="UniProtKB-SubCell"/>
</dbReference>
<gene>
    <name evidence="8" type="ORF">g.21677</name>
    <name evidence="9" type="ORF">g.21679</name>
</gene>
<sequence length="716" mass="81793">MMGRNEDRLPPSEALPGIGEHPVVFHNGTGFFYICREYASELDKRLFECIQPECRVTAGMGEGTGSPLIDVGRHSHPPDHTYREKCLLLHNIRQRLRLQEIPASEILRDSLSLLEKDNIASPSSIHEPDTFEEPITEDFQIVKMESKLNLDDVNEEYDSSSKISDSEEHHTKPEPFTTLYLPEENMIETAGLVNENFPEVEVKEVDVDTEDCNLPSRRAMIREMKRENLRKAQQSLARKQDNSFTRKKRMPFYKPKLKYTEEAVIEAIKAVENGSTFRAASKKFNIPDTTLRDKYYGRSPMETTQDCRTSIPTVEKEKMIAERVRTMMQDGFPVSRQQLLAIACDTLNTPSTQSTKDNYAPNMKWIAGFLQRHPEISDLMEYSQAVSEKNIFEVDRNVVIEVVDDDDKTIASRSSTLRSCVRRESSRSVITRTSLPISLGGEDNLKRKVPKRRNRTRRQYTSEDLNKAIQAIRCGAFNVATAARLFGIPQTTLSDKTKKSRQWLRRKMLQASVKKETEKSIYSDDKFKEAIQAVKSGKSVHSALQECGIPFSSPRIEMVGSYNYPNNRPGNYKTYTNEDVDQAIKAIKEGSTCTQAAKTFGLPRSTLQDKFNQKHNLTHAFSVTCEDEKTIIEKFESISQEGFPISEQQLVSIAVNTLNSKNRESSTPLIKHDMKLDFWLANFLSRHPEIKEKLSLAPPTEDQLLSWLCDDDNKYL</sequence>
<evidence type="ECO:0000256" key="1">
    <source>
        <dbReference type="ARBA" id="ARBA00004123"/>
    </source>
</evidence>
<name>A0A1B6HEL4_9HEMI</name>
<keyword evidence="6" id="KW-0238">DNA-binding</keyword>
<dbReference type="PROSITE" id="PS50960">
    <property type="entry name" value="HTH_PSQ"/>
    <property type="match status" value="2"/>
</dbReference>
<feature type="DNA-binding region" description="H-T-H motif" evidence="6">
    <location>
        <begin position="593"/>
        <end position="613"/>
    </location>
</feature>
<organism evidence="8">
    <name type="scientific">Homalodisca liturata</name>
    <dbReference type="NCBI Taxonomy" id="320908"/>
    <lineage>
        <taxon>Eukaryota</taxon>
        <taxon>Metazoa</taxon>
        <taxon>Ecdysozoa</taxon>
        <taxon>Arthropoda</taxon>
        <taxon>Hexapoda</taxon>
        <taxon>Insecta</taxon>
        <taxon>Pterygota</taxon>
        <taxon>Neoptera</taxon>
        <taxon>Paraneoptera</taxon>
        <taxon>Hemiptera</taxon>
        <taxon>Auchenorrhyncha</taxon>
        <taxon>Membracoidea</taxon>
        <taxon>Cicadellidae</taxon>
        <taxon>Cicadellinae</taxon>
        <taxon>Proconiini</taxon>
        <taxon>Homalodisca</taxon>
    </lineage>
</organism>
<evidence type="ECO:0000313" key="9">
    <source>
        <dbReference type="EMBL" id="JAS92649.1"/>
    </source>
</evidence>
<dbReference type="Gene3D" id="1.10.10.60">
    <property type="entry name" value="Homeodomain-like"/>
    <property type="match status" value="3"/>
</dbReference>
<feature type="domain" description="HTH psq-type" evidence="7">
    <location>
        <begin position="566"/>
        <end position="617"/>
    </location>
</feature>
<keyword evidence="3" id="KW-0597">Phosphoprotein</keyword>
<protein>
    <recommendedName>
        <fullName evidence="7">HTH psq-type domain-containing protein</fullName>
    </recommendedName>
</protein>
<dbReference type="PANTHER" id="PTHR33215">
    <property type="entry name" value="PROTEIN DISTAL ANTENNA"/>
    <property type="match status" value="1"/>
</dbReference>
<dbReference type="EMBL" id="GECU01034539">
    <property type="protein sequence ID" value="JAS73167.1"/>
    <property type="molecule type" value="Transcribed_RNA"/>
</dbReference>
<evidence type="ECO:0000256" key="4">
    <source>
        <dbReference type="ARBA" id="ARBA00023015"/>
    </source>
</evidence>
<keyword evidence="4" id="KW-0805">Transcription regulation</keyword>
<comment type="subcellular location">
    <subcellularLocation>
        <location evidence="1 6">Nucleus</location>
    </subcellularLocation>
</comment>
<evidence type="ECO:0000256" key="3">
    <source>
        <dbReference type="ARBA" id="ARBA00022553"/>
    </source>
</evidence>
<evidence type="ECO:0000259" key="7">
    <source>
        <dbReference type="PROSITE" id="PS50960"/>
    </source>
</evidence>
<feature type="DNA-binding region" description="H-T-H motif" evidence="6">
    <location>
        <begin position="479"/>
        <end position="499"/>
    </location>
</feature>
<reference evidence="8" key="1">
    <citation type="submission" date="2015-11" db="EMBL/GenBank/DDBJ databases">
        <title>De novo transcriptome assembly of four potential Pierce s Disease insect vectors from Arizona vineyards.</title>
        <authorList>
            <person name="Tassone E.E."/>
        </authorList>
    </citation>
    <scope>NUCLEOTIDE SEQUENCE</scope>
</reference>
<dbReference type="SUPFAM" id="SSF46689">
    <property type="entry name" value="Homeodomain-like"/>
    <property type="match status" value="3"/>
</dbReference>
<dbReference type="InterPro" id="IPR009057">
    <property type="entry name" value="Homeodomain-like_sf"/>
</dbReference>
<evidence type="ECO:0000313" key="8">
    <source>
        <dbReference type="EMBL" id="JAS73167.1"/>
    </source>
</evidence>
<evidence type="ECO:0000256" key="2">
    <source>
        <dbReference type="ARBA" id="ARBA00022473"/>
    </source>
</evidence>
<evidence type="ECO:0000256" key="6">
    <source>
        <dbReference type="PROSITE-ProRule" id="PRU00320"/>
    </source>
</evidence>
<keyword evidence="6" id="KW-0539">Nucleus</keyword>
<dbReference type="InterPro" id="IPR051839">
    <property type="entry name" value="RD_transcriptional_regulator"/>
</dbReference>
<dbReference type="AlphaFoldDB" id="A0A1B6HEL4"/>
<accession>A0A1B6HEL4</accession>